<dbReference type="RefSeq" id="WP_131838857.1">
    <property type="nucleotide sequence ID" value="NZ_SLWB01000005.1"/>
</dbReference>
<comment type="caution">
    <text evidence="2">The sequence shown here is derived from an EMBL/GenBank/DDBJ whole genome shotgun (WGS) entry which is preliminary data.</text>
</comment>
<comment type="similarity">
    <text evidence="1">Belongs to the UPF0166 family.</text>
</comment>
<accession>A0A4R2ENH9</accession>
<dbReference type="InterPro" id="IPR015867">
    <property type="entry name" value="N-reg_PII/ATP_PRibTrfase_C"/>
</dbReference>
<evidence type="ECO:0000313" key="2">
    <source>
        <dbReference type="EMBL" id="TCN68832.1"/>
    </source>
</evidence>
<dbReference type="OrthoDB" id="9795599at2"/>
<protein>
    <submittedName>
        <fullName evidence="2">Uncharacterized protein</fullName>
    </submittedName>
</protein>
<dbReference type="Proteomes" id="UP000294830">
    <property type="component" value="Unassembled WGS sequence"/>
</dbReference>
<dbReference type="Gene3D" id="3.30.70.120">
    <property type="match status" value="1"/>
</dbReference>
<dbReference type="PANTHER" id="PTHR35983:SF1">
    <property type="entry name" value="UPF0166 PROTEIN TM_0021"/>
    <property type="match status" value="1"/>
</dbReference>
<reference evidence="2 3" key="1">
    <citation type="submission" date="2019-03" db="EMBL/GenBank/DDBJ databases">
        <title>Genomic Encyclopedia of Archaeal and Bacterial Type Strains, Phase II (KMG-II): from individual species to whole genera.</title>
        <authorList>
            <person name="Goeker M."/>
        </authorList>
    </citation>
    <scope>NUCLEOTIDE SEQUENCE [LARGE SCALE GENOMIC DNA]</scope>
    <source>
        <strain evidence="2 3">RL-C</strain>
    </source>
</reference>
<keyword evidence="3" id="KW-1185">Reference proteome</keyword>
<sequence>MKQVPAVLMRIYISSTDKIDHKPLYEAIVFFAKQNGLQGATVLKGVMGFGASSHIISASMWEVTEKLPIVVEIIDQSDKINLFADLLLPMLEKSEKGFMVTYTNIEIAMVGVGKAR</sequence>
<name>A0A4R2ENH9_9BACT</name>
<dbReference type="SUPFAM" id="SSF54913">
    <property type="entry name" value="GlnB-like"/>
    <property type="match status" value="1"/>
</dbReference>
<dbReference type="EMBL" id="SLWB01000005">
    <property type="protein sequence ID" value="TCN68832.1"/>
    <property type="molecule type" value="Genomic_DNA"/>
</dbReference>
<evidence type="ECO:0000313" key="3">
    <source>
        <dbReference type="Proteomes" id="UP000294830"/>
    </source>
</evidence>
<proteinExistence type="inferred from homology"/>
<evidence type="ECO:0000256" key="1">
    <source>
        <dbReference type="ARBA" id="ARBA00010554"/>
    </source>
</evidence>
<dbReference type="PANTHER" id="PTHR35983">
    <property type="entry name" value="UPF0166 PROTEIN TM_0021"/>
    <property type="match status" value="1"/>
</dbReference>
<dbReference type="InterPro" id="IPR011322">
    <property type="entry name" value="N-reg_PII-like_a/b"/>
</dbReference>
<gene>
    <name evidence="2" type="ORF">CLV25_10533</name>
</gene>
<dbReference type="AlphaFoldDB" id="A0A4R2ENH9"/>
<dbReference type="Pfam" id="PF02641">
    <property type="entry name" value="DUF190"/>
    <property type="match status" value="1"/>
</dbReference>
<dbReference type="InterPro" id="IPR003793">
    <property type="entry name" value="UPF0166"/>
</dbReference>
<organism evidence="2 3">
    <name type="scientific">Acetobacteroides hydrogenigenes</name>
    <dbReference type="NCBI Taxonomy" id="979970"/>
    <lineage>
        <taxon>Bacteria</taxon>
        <taxon>Pseudomonadati</taxon>
        <taxon>Bacteroidota</taxon>
        <taxon>Bacteroidia</taxon>
        <taxon>Bacteroidales</taxon>
        <taxon>Rikenellaceae</taxon>
        <taxon>Acetobacteroides</taxon>
    </lineage>
</organism>